<dbReference type="PANTHER" id="PTHR30126">
    <property type="entry name" value="HTH-TYPE TRANSCRIPTIONAL REGULATOR"/>
    <property type="match status" value="1"/>
</dbReference>
<dbReference type="Proteomes" id="UP000182660">
    <property type="component" value="Unassembled WGS sequence"/>
</dbReference>
<gene>
    <name evidence="14" type="ORF">MT2528_4548</name>
    <name evidence="13" type="ORF">NVI5450_1207</name>
</gene>
<evidence type="ECO:0000313" key="16">
    <source>
        <dbReference type="Proteomes" id="UP000183794"/>
    </source>
</evidence>
<proteinExistence type="inferred from homology"/>
<keyword evidence="10" id="KW-0804">Transcription</keyword>
<evidence type="ECO:0000256" key="10">
    <source>
        <dbReference type="ARBA" id="ARBA00023163"/>
    </source>
</evidence>
<name>A0A090IHX8_9GAMM</name>
<keyword evidence="9" id="KW-0010">Activator</keyword>
<dbReference type="STRING" id="80854.MVIS_1644"/>
<dbReference type="InterPro" id="IPR000847">
    <property type="entry name" value="LysR_HTH_N"/>
</dbReference>
<keyword evidence="11" id="KW-0486">Methionine biosynthesis</keyword>
<dbReference type="HOGENOM" id="CLU_039613_6_0_6"/>
<dbReference type="SUPFAM" id="SSF46785">
    <property type="entry name" value="Winged helix' DNA-binding domain"/>
    <property type="match status" value="1"/>
</dbReference>
<evidence type="ECO:0000313" key="14">
    <source>
        <dbReference type="EMBL" id="SGZ03101.1"/>
    </source>
</evidence>
<keyword evidence="6" id="KW-0028">Amino-acid biosynthesis</keyword>
<dbReference type="PATRIC" id="fig|80854.5.peg.1751"/>
<evidence type="ECO:0000256" key="9">
    <source>
        <dbReference type="ARBA" id="ARBA00023159"/>
    </source>
</evidence>
<dbReference type="EMBL" id="FPLJ01000132">
    <property type="protein sequence ID" value="SGZ03101.1"/>
    <property type="molecule type" value="Genomic_DNA"/>
</dbReference>
<dbReference type="AlphaFoldDB" id="A0A090IHX8"/>
<keyword evidence="5" id="KW-0678">Repressor</keyword>
<dbReference type="Pfam" id="PF03466">
    <property type="entry name" value="LysR_substrate"/>
    <property type="match status" value="1"/>
</dbReference>
<evidence type="ECO:0000313" key="15">
    <source>
        <dbReference type="Proteomes" id="UP000182660"/>
    </source>
</evidence>
<evidence type="ECO:0000256" key="5">
    <source>
        <dbReference type="ARBA" id="ARBA00022491"/>
    </source>
</evidence>
<dbReference type="PANTHER" id="PTHR30126:SF25">
    <property type="entry name" value="HTH-TYPE TRANSCRIPTIONAL REGULATOR METR"/>
    <property type="match status" value="1"/>
</dbReference>
<keyword evidence="7" id="KW-0805">Transcription regulation</keyword>
<dbReference type="InterPro" id="IPR037406">
    <property type="entry name" value="MetR_PBP2"/>
</dbReference>
<dbReference type="FunFam" id="1.10.10.10:FF:000001">
    <property type="entry name" value="LysR family transcriptional regulator"/>
    <property type="match status" value="1"/>
</dbReference>
<comment type="similarity">
    <text evidence="2">Belongs to the LysR transcriptional regulatory family.</text>
</comment>
<evidence type="ECO:0000256" key="3">
    <source>
        <dbReference type="ARBA" id="ARBA00019365"/>
    </source>
</evidence>
<dbReference type="InterPro" id="IPR005119">
    <property type="entry name" value="LysR_subst-bd"/>
</dbReference>
<dbReference type="Pfam" id="PF00126">
    <property type="entry name" value="HTH_1"/>
    <property type="match status" value="1"/>
</dbReference>
<evidence type="ECO:0000256" key="1">
    <source>
        <dbReference type="ARBA" id="ARBA00004496"/>
    </source>
</evidence>
<protein>
    <recommendedName>
        <fullName evidence="3">HTH-type transcriptional regulator MetR</fullName>
    </recommendedName>
</protein>
<dbReference type="CDD" id="cd08441">
    <property type="entry name" value="PBP2_MetR"/>
    <property type="match status" value="1"/>
</dbReference>
<comment type="subcellular location">
    <subcellularLocation>
        <location evidence="1">Cytoplasm</location>
    </subcellularLocation>
</comment>
<dbReference type="GO" id="GO:0003700">
    <property type="term" value="F:DNA-binding transcription factor activity"/>
    <property type="evidence" value="ECO:0007669"/>
    <property type="project" value="InterPro"/>
</dbReference>
<accession>A0A090IHX8</accession>
<dbReference type="Gene3D" id="3.40.190.10">
    <property type="entry name" value="Periplasmic binding protein-like II"/>
    <property type="match status" value="1"/>
</dbReference>
<dbReference type="InterPro" id="IPR036388">
    <property type="entry name" value="WH-like_DNA-bd_sf"/>
</dbReference>
<dbReference type="Proteomes" id="UP000183794">
    <property type="component" value="Unassembled WGS sequence"/>
</dbReference>
<dbReference type="KEGG" id="mvs:MVIS_1644"/>
<dbReference type="GO" id="GO:0005737">
    <property type="term" value="C:cytoplasm"/>
    <property type="evidence" value="ECO:0007669"/>
    <property type="project" value="UniProtKB-SubCell"/>
</dbReference>
<keyword evidence="15" id="KW-1185">Reference proteome</keyword>
<dbReference type="RefSeq" id="WP_045109939.1">
    <property type="nucleotide sequence ID" value="NZ_CAWQZC010000054.1"/>
</dbReference>
<evidence type="ECO:0000256" key="7">
    <source>
        <dbReference type="ARBA" id="ARBA00023015"/>
    </source>
</evidence>
<sequence>MLEVKHLKTIIALEKTGSLVEASESLYMTQSALSHQIKDLEDRLNTALFIRKTRPLRFTVAGERVLKLAKSVLPMFANTERDISRLLSGNAGRLHMAIECHSCFQWLMPAIDVFRDHWPEVELDLTSGFSFAPLPALKRGDVDLVVTSDPQILSGIHYEPLFSYQPMLAVSRHHTLASKAYVEPEDLSDETLITYPVEQERLDIFNLFLDPAGVSPHAIRHAELTIMMLQLVASGRGVAALPNWALTEYLEKDYILAKPLGEESCWTTLYAAIRIEQLEMPYMVEFLKDAKESSFQKLKGIKTANL</sequence>
<organism evidence="13 16">
    <name type="scientific">Moritella viscosa</name>
    <dbReference type="NCBI Taxonomy" id="80854"/>
    <lineage>
        <taxon>Bacteria</taxon>
        <taxon>Pseudomonadati</taxon>
        <taxon>Pseudomonadota</taxon>
        <taxon>Gammaproteobacteria</taxon>
        <taxon>Alteromonadales</taxon>
        <taxon>Moritellaceae</taxon>
        <taxon>Moritella</taxon>
    </lineage>
</organism>
<evidence type="ECO:0000256" key="4">
    <source>
        <dbReference type="ARBA" id="ARBA00022490"/>
    </source>
</evidence>
<dbReference type="GO" id="GO:0009086">
    <property type="term" value="P:methionine biosynthetic process"/>
    <property type="evidence" value="ECO:0007669"/>
    <property type="project" value="UniProtKB-KW"/>
</dbReference>
<dbReference type="InterPro" id="IPR036390">
    <property type="entry name" value="WH_DNA-bd_sf"/>
</dbReference>
<dbReference type="EMBL" id="FPLD01000040">
    <property type="protein sequence ID" value="SGY91179.1"/>
    <property type="molecule type" value="Genomic_DNA"/>
</dbReference>
<reference evidence="13 16" key="1">
    <citation type="submission" date="2016-11" db="EMBL/GenBank/DDBJ databases">
        <authorList>
            <person name="Jaros S."/>
            <person name="Januszkiewicz K."/>
            <person name="Wedrychowicz H."/>
        </authorList>
    </citation>
    <scope>NUCLEOTIDE SEQUENCE [LARGE SCALE GENOMIC DNA]</scope>
    <source>
        <strain evidence="13">NVI 5450</strain>
    </source>
</reference>
<dbReference type="OrthoDB" id="155872at2"/>
<evidence type="ECO:0000256" key="11">
    <source>
        <dbReference type="ARBA" id="ARBA00023167"/>
    </source>
</evidence>
<keyword evidence="8" id="KW-0238">DNA-binding</keyword>
<reference evidence="14 15" key="2">
    <citation type="submission" date="2016-11" db="EMBL/GenBank/DDBJ databases">
        <authorList>
            <person name="Klemetsen T."/>
        </authorList>
    </citation>
    <scope>NUCLEOTIDE SEQUENCE [LARGE SCALE GENOMIC DNA]</scope>
    <source>
        <strain evidence="14">MT 2528</strain>
    </source>
</reference>
<keyword evidence="4" id="KW-0963">Cytoplasm</keyword>
<evidence type="ECO:0000256" key="6">
    <source>
        <dbReference type="ARBA" id="ARBA00022605"/>
    </source>
</evidence>
<dbReference type="GO" id="GO:0000976">
    <property type="term" value="F:transcription cis-regulatory region binding"/>
    <property type="evidence" value="ECO:0007669"/>
    <property type="project" value="TreeGrafter"/>
</dbReference>
<evidence type="ECO:0000259" key="12">
    <source>
        <dbReference type="PROSITE" id="PS50931"/>
    </source>
</evidence>
<dbReference type="GeneID" id="61294950"/>
<dbReference type="SUPFAM" id="SSF53850">
    <property type="entry name" value="Periplasmic binding protein-like II"/>
    <property type="match status" value="1"/>
</dbReference>
<dbReference type="PROSITE" id="PS50931">
    <property type="entry name" value="HTH_LYSR"/>
    <property type="match status" value="1"/>
</dbReference>
<evidence type="ECO:0000313" key="13">
    <source>
        <dbReference type="EMBL" id="SGY91179.1"/>
    </source>
</evidence>
<dbReference type="Gene3D" id="1.10.10.10">
    <property type="entry name" value="Winged helix-like DNA-binding domain superfamily/Winged helix DNA-binding domain"/>
    <property type="match status" value="1"/>
</dbReference>
<evidence type="ECO:0000256" key="2">
    <source>
        <dbReference type="ARBA" id="ARBA00009437"/>
    </source>
</evidence>
<evidence type="ECO:0000256" key="8">
    <source>
        <dbReference type="ARBA" id="ARBA00023125"/>
    </source>
</evidence>
<feature type="domain" description="HTH lysR-type" evidence="12">
    <location>
        <begin position="2"/>
        <end position="59"/>
    </location>
</feature>
<dbReference type="PRINTS" id="PR00039">
    <property type="entry name" value="HTHLYSR"/>
</dbReference>